<dbReference type="SUPFAM" id="SSF57850">
    <property type="entry name" value="RING/U-box"/>
    <property type="match status" value="1"/>
</dbReference>
<feature type="compositionally biased region" description="Acidic residues" evidence="10">
    <location>
        <begin position="1671"/>
        <end position="1692"/>
    </location>
</feature>
<dbReference type="GO" id="GO:0005634">
    <property type="term" value="C:nucleus"/>
    <property type="evidence" value="ECO:0007669"/>
    <property type="project" value="TreeGrafter"/>
</dbReference>
<feature type="compositionally biased region" description="Acidic residues" evidence="10">
    <location>
        <begin position="433"/>
        <end position="458"/>
    </location>
</feature>
<evidence type="ECO:0000256" key="9">
    <source>
        <dbReference type="PROSITE-ProRule" id="PRU00175"/>
    </source>
</evidence>
<dbReference type="InterPro" id="IPR001841">
    <property type="entry name" value="Znf_RING"/>
</dbReference>
<evidence type="ECO:0000259" key="11">
    <source>
        <dbReference type="PROSITE" id="PS50089"/>
    </source>
</evidence>
<organism evidence="14 15">
    <name type="scientific">Tetradesmus obliquus</name>
    <name type="common">Green alga</name>
    <name type="synonym">Acutodesmus obliquus</name>
    <dbReference type="NCBI Taxonomy" id="3088"/>
    <lineage>
        <taxon>Eukaryota</taxon>
        <taxon>Viridiplantae</taxon>
        <taxon>Chlorophyta</taxon>
        <taxon>core chlorophytes</taxon>
        <taxon>Chlorophyceae</taxon>
        <taxon>CS clade</taxon>
        <taxon>Sphaeropleales</taxon>
        <taxon>Scenedesmaceae</taxon>
        <taxon>Tetradesmus</taxon>
    </lineage>
</organism>
<dbReference type="GO" id="GO:0016787">
    <property type="term" value="F:hydrolase activity"/>
    <property type="evidence" value="ECO:0007669"/>
    <property type="project" value="UniProtKB-KW"/>
</dbReference>
<evidence type="ECO:0000256" key="4">
    <source>
        <dbReference type="ARBA" id="ARBA00022771"/>
    </source>
</evidence>
<keyword evidence="8" id="KW-0067">ATP-binding</keyword>
<dbReference type="SMART" id="SM00490">
    <property type="entry name" value="HELICc"/>
    <property type="match status" value="1"/>
</dbReference>
<dbReference type="InterPro" id="IPR049730">
    <property type="entry name" value="SNF2/RAD54-like_C"/>
</dbReference>
<evidence type="ECO:0000256" key="1">
    <source>
        <dbReference type="ARBA" id="ARBA00008438"/>
    </source>
</evidence>
<protein>
    <submittedName>
        <fullName evidence="14">Uncharacterized protein</fullName>
    </submittedName>
</protein>
<feature type="domain" description="Helicase C-terminal" evidence="13">
    <location>
        <begin position="1412"/>
        <end position="1578"/>
    </location>
</feature>
<dbReference type="InterPro" id="IPR038718">
    <property type="entry name" value="SNF2-like_sf"/>
</dbReference>
<feature type="compositionally biased region" description="Basic and acidic residues" evidence="10">
    <location>
        <begin position="1836"/>
        <end position="1858"/>
    </location>
</feature>
<dbReference type="Gene3D" id="3.40.50.300">
    <property type="entry name" value="P-loop containing nucleotide triphosphate hydrolases"/>
    <property type="match status" value="1"/>
</dbReference>
<feature type="compositionally biased region" description="Basic residues" evidence="10">
    <location>
        <begin position="1"/>
        <end position="14"/>
    </location>
</feature>
<dbReference type="PROSITE" id="PS00518">
    <property type="entry name" value="ZF_RING_1"/>
    <property type="match status" value="1"/>
</dbReference>
<comment type="similarity">
    <text evidence="1">Belongs to the SNF2/RAD54 helicase family. RAD16 subfamily.</text>
</comment>
<name>A0A383W3V2_TETOB</name>
<dbReference type="InterPro" id="IPR013083">
    <property type="entry name" value="Znf_RING/FYVE/PHD"/>
</dbReference>
<evidence type="ECO:0000313" key="15">
    <source>
        <dbReference type="Proteomes" id="UP000256970"/>
    </source>
</evidence>
<dbReference type="GO" id="GO:0005524">
    <property type="term" value="F:ATP binding"/>
    <property type="evidence" value="ECO:0007669"/>
    <property type="project" value="UniProtKB-KW"/>
</dbReference>
<keyword evidence="4 9" id="KW-0863">Zinc-finger</keyword>
<evidence type="ECO:0000256" key="7">
    <source>
        <dbReference type="ARBA" id="ARBA00022833"/>
    </source>
</evidence>
<evidence type="ECO:0000256" key="5">
    <source>
        <dbReference type="ARBA" id="ARBA00022801"/>
    </source>
</evidence>
<feature type="region of interest" description="Disordered" evidence="10">
    <location>
        <begin position="224"/>
        <end position="252"/>
    </location>
</feature>
<dbReference type="SMART" id="SM00487">
    <property type="entry name" value="DEXDc"/>
    <property type="match status" value="1"/>
</dbReference>
<dbReference type="GO" id="GO:0008094">
    <property type="term" value="F:ATP-dependent activity, acting on DNA"/>
    <property type="evidence" value="ECO:0007669"/>
    <property type="project" value="TreeGrafter"/>
</dbReference>
<feature type="compositionally biased region" description="Acidic residues" evidence="10">
    <location>
        <begin position="1619"/>
        <end position="1659"/>
    </location>
</feature>
<feature type="region of interest" description="Disordered" evidence="10">
    <location>
        <begin position="1746"/>
        <end position="1910"/>
    </location>
</feature>
<dbReference type="InterPro" id="IPR027417">
    <property type="entry name" value="P-loop_NTPase"/>
</dbReference>
<feature type="region of interest" description="Disordered" evidence="10">
    <location>
        <begin position="1"/>
        <end position="26"/>
    </location>
</feature>
<evidence type="ECO:0000256" key="6">
    <source>
        <dbReference type="ARBA" id="ARBA00022806"/>
    </source>
</evidence>
<dbReference type="PANTHER" id="PTHR45626:SF38">
    <property type="entry name" value="DEAD-BOX PROTEIN"/>
    <property type="match status" value="1"/>
</dbReference>
<dbReference type="GO" id="GO:0008270">
    <property type="term" value="F:zinc ion binding"/>
    <property type="evidence" value="ECO:0007669"/>
    <property type="project" value="UniProtKB-KW"/>
</dbReference>
<evidence type="ECO:0000256" key="8">
    <source>
        <dbReference type="ARBA" id="ARBA00022840"/>
    </source>
</evidence>
<dbReference type="Pfam" id="PF13923">
    <property type="entry name" value="zf-C3HC4_2"/>
    <property type="match status" value="1"/>
</dbReference>
<feature type="region of interest" description="Disordered" evidence="10">
    <location>
        <begin position="428"/>
        <end position="458"/>
    </location>
</feature>
<dbReference type="PROSITE" id="PS51194">
    <property type="entry name" value="HELICASE_CTER"/>
    <property type="match status" value="1"/>
</dbReference>
<feature type="domain" description="RING-type" evidence="11">
    <location>
        <begin position="1323"/>
        <end position="1361"/>
    </location>
</feature>
<dbReference type="InterPro" id="IPR017907">
    <property type="entry name" value="Znf_RING_CS"/>
</dbReference>
<dbReference type="GO" id="GO:0004386">
    <property type="term" value="F:helicase activity"/>
    <property type="evidence" value="ECO:0007669"/>
    <property type="project" value="UniProtKB-KW"/>
</dbReference>
<feature type="compositionally biased region" description="Low complexity" evidence="10">
    <location>
        <begin position="931"/>
        <end position="954"/>
    </location>
</feature>
<keyword evidence="3" id="KW-0547">Nucleotide-binding</keyword>
<dbReference type="SUPFAM" id="SSF52540">
    <property type="entry name" value="P-loop containing nucleoside triphosphate hydrolases"/>
    <property type="match status" value="2"/>
</dbReference>
<feature type="domain" description="Helicase ATP-binding" evidence="12">
    <location>
        <begin position="989"/>
        <end position="1156"/>
    </location>
</feature>
<evidence type="ECO:0000256" key="3">
    <source>
        <dbReference type="ARBA" id="ARBA00022741"/>
    </source>
</evidence>
<keyword evidence="2" id="KW-0479">Metal-binding</keyword>
<reference evidence="14 15" key="1">
    <citation type="submission" date="2016-10" db="EMBL/GenBank/DDBJ databases">
        <authorList>
            <person name="Cai Z."/>
        </authorList>
    </citation>
    <scope>NUCLEOTIDE SEQUENCE [LARGE SCALE GENOMIC DNA]</scope>
</reference>
<feature type="compositionally biased region" description="Low complexity" evidence="10">
    <location>
        <begin position="224"/>
        <end position="242"/>
    </location>
</feature>
<dbReference type="Gene3D" id="3.30.40.10">
    <property type="entry name" value="Zinc/RING finger domain, C3HC4 (zinc finger)"/>
    <property type="match status" value="1"/>
</dbReference>
<dbReference type="PANTHER" id="PTHR45626">
    <property type="entry name" value="TRANSCRIPTION TERMINATION FACTOR 2-RELATED"/>
    <property type="match status" value="1"/>
</dbReference>
<keyword evidence="7" id="KW-0862">Zinc</keyword>
<evidence type="ECO:0000256" key="2">
    <source>
        <dbReference type="ARBA" id="ARBA00022723"/>
    </source>
</evidence>
<dbReference type="PROSITE" id="PS51192">
    <property type="entry name" value="HELICASE_ATP_BIND_1"/>
    <property type="match status" value="1"/>
</dbReference>
<sequence>MGKRKASKAKGSRAKAKDTSTQELAVLPDPASTGAVKLGTLTYPVKAVKGFTINSIKTRLKKHGVAVTKRGSSSRSSSSTEAPAFFDLNNMFEVQQLEGTCFRPPKYLSITSEAIDTAMGEGAAATVMRQRKIYVLRPQQRMLSLVVELPAACSASTAATSILEQAQQLLAPPKKPAAAAAQQQDGQQGRDQQQQQQQQADWQPDFQESHLLCISSNWRSGRGKPAAAAAAAASPPRSGSKRQQPEPDAADAAAGQKFMLVWSSALFNESSHMLPLLLPTPEGPGRHDAAVKAMQAFMQAPAWLSPDRRQEMIDAERLRRQKALTTAENKLASARDAATRFPQSAEHQAVLAGARKVEREARAAAAVPDAGLLLPPQLQLLLDAAALDLPDEKVLARRTWYEDKVPGVQRKRQRLSFQCLVAAEEAAAAAAAAEEEEEEEEEYEDNDEDEGEQMSEDEPTLGDIAAGMEEDAAAEAAAEPAAAAAAGTQTAAAAPAAPEEPAAELLHCAYGRVAVLYASWTKPSQVDDYKWDVEVLTTPGQVAARAKLVQQQKDAEQQLLAAYRDQAPFLDIIAELQALATVTCLRGIGNAPGVRHRPSVAVSLELQQGGRGKPAREGSLKITVWTWLASSCPSRDHRTVDSVPGEAAHSRPWEISQIAARAAFKGQWVNTITTVEEHDREGMRIFQTRNTPSWRQRAPHAPSSKRVLLKQSSGLPLSATLLALLQQQPGGDASCFEEWLGYAAEWDAYVKREKEAGSLLLHLLKTGPQAAARQPRGFAPGLTLKQHQLEALSLMQAAEQRPLGFNSVVWKEVMLGGRRWWLSPLLGKMSSEAPPKQATGGILAQDMGCGKTICCLAIILANTAPHKGPGNTAPGAALRADESEQQQDADDAEDGEASCQEESEEEEEEGGAGEEAGSSRETEAAAGGGRSAPAAAAAAAAARPQGQAPKQQAGQQQHTYAGYLEQLVRQKFLGTIAAGTAAAAAPAAAAAGAGRAPAAAAAPAAAGASAAPPNRLLYSCATLVVCAVSLVGQWADEAAARTNGSLRILQYHGSGRYKYTAAQLAADYDVVVTTYNTLGTEHGGKRGRFSETGSPLCHIKWWRVIFDEGHVLKCRGTIQSRAACSLASDRRWVVTGTPIDTDVTDVYGLLLGLQVWPFTESRFAAQHCLAAFKGKALEASLCSNSRQVPLFALLKGITVRHTKEVLQLPPKTVEDVPVYLNADERRHYRTALRNAKQQWEALKHVGGNARLQAHALLQPMRRICSGGKLPERALQVTDFAAAARAREDAQLQRINALLYGTAAPAVSVASNALGGSNADDTECCICLDAPEEPVASPCGHVFCKQCIRDALSQERRCPECSSPLTLGVLKPVEPRAAAAAGAGPAAAVAAPSRAPRAAEQGPFVVCDSKLLKLKEELVAMRAADPGAKALIFSSFTATIQQLQEALPGWGYSFRFINGHMPMQQRTRAIEAFQKDPPTTVFILTLRSAACGINLTAASHVFLLEPCLNAAVEAQAIGRAWRMGQSRNVVVKRLFVKGSIEERTMELATTAADRLQRERALHIGTLKGDNYSLWKDNMGLLLEDYSLPPPPAALPGPRPAAGAHQGRQHVPAHQHQQVEEHEEEEEEEAQQEESWDECDVDQDMEAEEAEEEEEEEEESDSFCHDNQGGFGEFEDDEEEEEEFEEEEVEEGEEVTQQQAELLRQQREAWVQQQQQQQAELLRQQRQALVQQQQQLLQQQLLQQQRKMEQQRQAELARQQKEQQRQAELARQQKEQQRQAELARQQKEQQRQAELARQQKEQQRQAELARQQKERERQRQAELARKQKEQQRVAELARQQKEQQRKAELARQQREQQQKEQKKRQLQHQAELARQLKEKEQQQKAELARQQRDKEEEERRRKALARQQQQEADQEWRKVERLKQQQQQQQRCDQWAPLREVGNEVAAGAAAAAAAAAAQPDEVRKAQKQPSPAAAAAADLAAVAQLQVPEGGAADPAFSDFVLELMTCLGYCDDEADAAEAKLMAVAQQAVTANAAAANGAAVASTSVAAGDSAADGEVAVPAGVQVVAAQRWLHQFNSGVLRRHVRLVKAVAGRGGASAGGAEAVGAGLRAWIDSNLMGAGQQGV</sequence>
<feature type="region of interest" description="Disordered" evidence="10">
    <location>
        <begin position="866"/>
        <end position="954"/>
    </location>
</feature>
<dbReference type="GO" id="GO:0006281">
    <property type="term" value="P:DNA repair"/>
    <property type="evidence" value="ECO:0007669"/>
    <property type="project" value="TreeGrafter"/>
</dbReference>
<keyword evidence="6" id="KW-0347">Helicase</keyword>
<dbReference type="PROSITE" id="PS50089">
    <property type="entry name" value="ZF_RING_2"/>
    <property type="match status" value="1"/>
</dbReference>
<dbReference type="SMART" id="SM00184">
    <property type="entry name" value="RING"/>
    <property type="match status" value="1"/>
</dbReference>
<dbReference type="STRING" id="3088.A0A383W3V2"/>
<dbReference type="CDD" id="cd18008">
    <property type="entry name" value="DEXDc_SHPRH-like"/>
    <property type="match status" value="1"/>
</dbReference>
<gene>
    <name evidence="14" type="ORF">BQ4739_LOCUS12510</name>
</gene>
<evidence type="ECO:0000259" key="12">
    <source>
        <dbReference type="PROSITE" id="PS51192"/>
    </source>
</evidence>
<feature type="compositionally biased region" description="Basic and acidic residues" evidence="10">
    <location>
        <begin position="1808"/>
        <end position="1830"/>
    </location>
</feature>
<dbReference type="EMBL" id="FNXT01001126">
    <property type="protein sequence ID" value="SZX72325.1"/>
    <property type="molecule type" value="Genomic_DNA"/>
</dbReference>
<dbReference type="Pfam" id="PF00271">
    <property type="entry name" value="Helicase_C"/>
    <property type="match status" value="1"/>
</dbReference>
<dbReference type="Gene3D" id="3.40.50.10810">
    <property type="entry name" value="Tandem AAA-ATPase domain"/>
    <property type="match status" value="1"/>
</dbReference>
<dbReference type="InterPro" id="IPR000330">
    <property type="entry name" value="SNF2_N"/>
</dbReference>
<keyword evidence="5" id="KW-0378">Hydrolase</keyword>
<evidence type="ECO:0000256" key="10">
    <source>
        <dbReference type="SAM" id="MobiDB-lite"/>
    </source>
</evidence>
<dbReference type="Proteomes" id="UP000256970">
    <property type="component" value="Unassembled WGS sequence"/>
</dbReference>
<accession>A0A383W3V2</accession>
<dbReference type="CDD" id="cd18793">
    <property type="entry name" value="SF2_C_SNF"/>
    <property type="match status" value="1"/>
</dbReference>
<dbReference type="Pfam" id="PF00176">
    <property type="entry name" value="SNF2-rel_dom"/>
    <property type="match status" value="1"/>
</dbReference>
<evidence type="ECO:0000313" key="14">
    <source>
        <dbReference type="EMBL" id="SZX72325.1"/>
    </source>
</evidence>
<keyword evidence="15" id="KW-1185">Reference proteome</keyword>
<feature type="compositionally biased region" description="Basic and acidic residues" evidence="10">
    <location>
        <begin position="1872"/>
        <end position="1898"/>
    </location>
</feature>
<dbReference type="InterPro" id="IPR001650">
    <property type="entry name" value="Helicase_C-like"/>
</dbReference>
<proteinExistence type="inferred from homology"/>
<feature type="compositionally biased region" description="Acidic residues" evidence="10">
    <location>
        <begin position="883"/>
        <end position="912"/>
    </location>
</feature>
<dbReference type="InterPro" id="IPR014001">
    <property type="entry name" value="Helicase_ATP-bd"/>
</dbReference>
<feature type="region of interest" description="Disordered" evidence="10">
    <location>
        <begin position="171"/>
        <end position="203"/>
    </location>
</feature>
<dbReference type="InterPro" id="IPR050628">
    <property type="entry name" value="SNF2_RAD54_helicase_TF"/>
</dbReference>
<feature type="region of interest" description="Disordered" evidence="10">
    <location>
        <begin position="1589"/>
        <end position="1699"/>
    </location>
</feature>
<evidence type="ECO:0000259" key="13">
    <source>
        <dbReference type="PROSITE" id="PS51194"/>
    </source>
</evidence>